<feature type="domain" description="DUF7832" evidence="1">
    <location>
        <begin position="3"/>
        <end position="117"/>
    </location>
</feature>
<proteinExistence type="predicted"/>
<name>A0ABW3TQE1_9MICO</name>
<dbReference type="Pfam" id="PF25191">
    <property type="entry name" value="DUF7832"/>
    <property type="match status" value="1"/>
</dbReference>
<reference evidence="3" key="1">
    <citation type="journal article" date="2019" name="Int. J. Syst. Evol. Microbiol.">
        <title>The Global Catalogue of Microorganisms (GCM) 10K type strain sequencing project: providing services to taxonomists for standard genome sequencing and annotation.</title>
        <authorList>
            <consortium name="The Broad Institute Genomics Platform"/>
            <consortium name="The Broad Institute Genome Sequencing Center for Infectious Disease"/>
            <person name="Wu L."/>
            <person name="Ma J."/>
        </authorList>
    </citation>
    <scope>NUCLEOTIDE SEQUENCE [LARGE SCALE GENOMIC DNA]</scope>
    <source>
        <strain evidence="3">CCUG 50213</strain>
    </source>
</reference>
<accession>A0ABW3TQE1</accession>
<dbReference type="InterPro" id="IPR057154">
    <property type="entry name" value="DUF7832"/>
</dbReference>
<gene>
    <name evidence="2" type="ORF">ACFQ3U_13190</name>
</gene>
<dbReference type="EMBL" id="JBHTLY010000006">
    <property type="protein sequence ID" value="MFD1202850.1"/>
    <property type="molecule type" value="Genomic_DNA"/>
</dbReference>
<sequence length="164" mass="17829">MAKLDDVRWHTGGDFPADVPASAGATHMGMFLAWAAQAGLLATEHEVGLGDTVTALRARTITPGTAIRTACDGVLSGELFSQRGGRFAEAYYDADEGSYLDDYADEFWDTGETIYHVPDSWVSYDRIAARVSERYETWLAAQGRARGLERARGLGHDHESGADD</sequence>
<evidence type="ECO:0000313" key="3">
    <source>
        <dbReference type="Proteomes" id="UP001597181"/>
    </source>
</evidence>
<organism evidence="2 3">
    <name type="scientific">Leucobacter albus</name>
    <dbReference type="NCBI Taxonomy" id="272210"/>
    <lineage>
        <taxon>Bacteria</taxon>
        <taxon>Bacillati</taxon>
        <taxon>Actinomycetota</taxon>
        <taxon>Actinomycetes</taxon>
        <taxon>Micrococcales</taxon>
        <taxon>Microbacteriaceae</taxon>
        <taxon>Leucobacter</taxon>
    </lineage>
</organism>
<keyword evidence="3" id="KW-1185">Reference proteome</keyword>
<dbReference type="RefSeq" id="WP_343962508.1">
    <property type="nucleotide sequence ID" value="NZ_BAAAKZ010000017.1"/>
</dbReference>
<dbReference type="Proteomes" id="UP001597181">
    <property type="component" value="Unassembled WGS sequence"/>
</dbReference>
<protein>
    <recommendedName>
        <fullName evidence="1">DUF7832 domain-containing protein</fullName>
    </recommendedName>
</protein>
<comment type="caution">
    <text evidence="2">The sequence shown here is derived from an EMBL/GenBank/DDBJ whole genome shotgun (WGS) entry which is preliminary data.</text>
</comment>
<evidence type="ECO:0000259" key="1">
    <source>
        <dbReference type="Pfam" id="PF25191"/>
    </source>
</evidence>
<evidence type="ECO:0000313" key="2">
    <source>
        <dbReference type="EMBL" id="MFD1202850.1"/>
    </source>
</evidence>